<dbReference type="CDD" id="cd06163">
    <property type="entry name" value="S2P-M50_PDZ_RseP-like"/>
    <property type="match status" value="1"/>
</dbReference>
<feature type="domain" description="PDZ" evidence="12">
    <location>
        <begin position="139"/>
        <end position="168"/>
    </location>
</feature>
<evidence type="ECO:0000256" key="4">
    <source>
        <dbReference type="ARBA" id="ARBA00022670"/>
    </source>
</evidence>
<organism evidence="13 14">
    <name type="scientific">Acididesulfobacter guangdongensis</name>
    <dbReference type="NCBI Taxonomy" id="2597225"/>
    <lineage>
        <taxon>Bacteria</taxon>
        <taxon>Deltaproteobacteria</taxon>
        <taxon>Candidatus Acidulodesulfobacterales</taxon>
        <taxon>Candidatus Acididesulfobacter</taxon>
    </lineage>
</organism>
<dbReference type="Pfam" id="PF17820">
    <property type="entry name" value="PDZ_6"/>
    <property type="match status" value="1"/>
</dbReference>
<comment type="cofactor">
    <cofactor evidence="1 11">
        <name>Zn(2+)</name>
        <dbReference type="ChEBI" id="CHEBI:29105"/>
    </cofactor>
</comment>
<feature type="transmembrane region" description="Helical" evidence="11">
    <location>
        <begin position="360"/>
        <end position="378"/>
    </location>
</feature>
<dbReference type="GO" id="GO:0016020">
    <property type="term" value="C:membrane"/>
    <property type="evidence" value="ECO:0007669"/>
    <property type="project" value="UniProtKB-SubCell"/>
</dbReference>
<evidence type="ECO:0000256" key="8">
    <source>
        <dbReference type="ARBA" id="ARBA00022989"/>
    </source>
</evidence>
<dbReference type="InterPro" id="IPR004387">
    <property type="entry name" value="Pept_M50_Zn"/>
</dbReference>
<evidence type="ECO:0000256" key="1">
    <source>
        <dbReference type="ARBA" id="ARBA00001947"/>
    </source>
</evidence>
<dbReference type="InterPro" id="IPR041489">
    <property type="entry name" value="PDZ_6"/>
</dbReference>
<dbReference type="GO" id="GO:0046872">
    <property type="term" value="F:metal ion binding"/>
    <property type="evidence" value="ECO:0007669"/>
    <property type="project" value="UniProtKB-KW"/>
</dbReference>
<dbReference type="SMART" id="SM00228">
    <property type="entry name" value="PDZ"/>
    <property type="match status" value="1"/>
</dbReference>
<comment type="subcellular location">
    <subcellularLocation>
        <location evidence="2">Membrane</location>
        <topology evidence="2">Multi-pass membrane protein</topology>
    </subcellularLocation>
</comment>
<dbReference type="PANTHER" id="PTHR42837:SF2">
    <property type="entry name" value="MEMBRANE METALLOPROTEASE ARASP2, CHLOROPLASTIC-RELATED"/>
    <property type="match status" value="1"/>
</dbReference>
<evidence type="ECO:0000256" key="3">
    <source>
        <dbReference type="ARBA" id="ARBA00007931"/>
    </source>
</evidence>
<dbReference type="EC" id="3.4.24.-" evidence="11"/>
<dbReference type="GO" id="GO:0006508">
    <property type="term" value="P:proteolysis"/>
    <property type="evidence" value="ECO:0007669"/>
    <property type="project" value="UniProtKB-KW"/>
</dbReference>
<name>A0A519BI82_ACIG2</name>
<dbReference type="Gene3D" id="2.30.42.10">
    <property type="match status" value="1"/>
</dbReference>
<proteinExistence type="inferred from homology"/>
<keyword evidence="6 11" id="KW-0378">Hydrolase</keyword>
<dbReference type="PROSITE" id="PS50106">
    <property type="entry name" value="PDZ"/>
    <property type="match status" value="1"/>
</dbReference>
<dbReference type="Proteomes" id="UP000316562">
    <property type="component" value="Unassembled WGS sequence"/>
</dbReference>
<dbReference type="NCBIfam" id="TIGR00054">
    <property type="entry name" value="RIP metalloprotease RseP"/>
    <property type="match status" value="2"/>
</dbReference>
<comment type="similarity">
    <text evidence="3 11">Belongs to the peptidase M50B family.</text>
</comment>
<feature type="transmembrane region" description="Helical" evidence="11">
    <location>
        <begin position="268"/>
        <end position="285"/>
    </location>
</feature>
<dbReference type="Pfam" id="PF02163">
    <property type="entry name" value="Peptidase_M50"/>
    <property type="match status" value="1"/>
</dbReference>
<sequence length="387" mass="42703">MVNILQSFFSSGILIDILAFVIVVSIIVVFHEFGHFIVAKMLGVKVENFSLGFGPKLISKKIGETEYAVSALPLGGYVKLLGEDPEEELSPEDEKRSFSKLSPFKKFLIVFFGPVFNFVLALVILTIIFSAGKPILKSVVGKVMKGYPAAAAGLKKGDIITSVNGKKIWKWSSLAAYIQKYGKHTIALGVKRPINAASNNKIAKKLPITGKTDYSKTFLINIKPRLVSGLNIFKQKITRYIIGIYPSNVTVNQGSNIFSAFYSGLKEVWFIIYITIFSVYMLIAGKIPATDLGGPIMIAQLSGRAASMGLSQFFYFIAVISVNIGLVNLFPIPALDGGHILFSFIEMIRRRPLSPKFQENAAKIGFAFLIMLLLFVSYNDIMRNIKT</sequence>
<evidence type="ECO:0000256" key="6">
    <source>
        <dbReference type="ARBA" id="ARBA00022801"/>
    </source>
</evidence>
<accession>A0A519BI82</accession>
<evidence type="ECO:0000256" key="10">
    <source>
        <dbReference type="ARBA" id="ARBA00023136"/>
    </source>
</evidence>
<feature type="transmembrane region" description="Helical" evidence="11">
    <location>
        <begin position="305"/>
        <end position="324"/>
    </location>
</feature>
<dbReference type="EMBL" id="SGBC01000001">
    <property type="protein sequence ID" value="RZD16964.1"/>
    <property type="molecule type" value="Genomic_DNA"/>
</dbReference>
<dbReference type="GO" id="GO:0004222">
    <property type="term" value="F:metalloendopeptidase activity"/>
    <property type="evidence" value="ECO:0007669"/>
    <property type="project" value="InterPro"/>
</dbReference>
<evidence type="ECO:0000256" key="5">
    <source>
        <dbReference type="ARBA" id="ARBA00022692"/>
    </source>
</evidence>
<dbReference type="InterPro" id="IPR001478">
    <property type="entry name" value="PDZ"/>
</dbReference>
<comment type="caution">
    <text evidence="13">The sequence shown here is derived from an EMBL/GenBank/DDBJ whole genome shotgun (WGS) entry which is preliminary data.</text>
</comment>
<keyword evidence="9 11" id="KW-0482">Metalloprotease</keyword>
<keyword evidence="5 11" id="KW-0812">Transmembrane</keyword>
<keyword evidence="4 13" id="KW-0645">Protease</keyword>
<keyword evidence="11" id="KW-0479">Metal-binding</keyword>
<dbReference type="InterPro" id="IPR036034">
    <property type="entry name" value="PDZ_sf"/>
</dbReference>
<reference evidence="13 14" key="1">
    <citation type="journal article" date="2019" name="ISME J.">
        <title>Insights into ecological role of a new deltaproteobacterial order Candidatus Acidulodesulfobacterales by metagenomics and metatranscriptomics.</title>
        <authorList>
            <person name="Tan S."/>
            <person name="Liu J."/>
            <person name="Fang Y."/>
            <person name="Hedlund B.P."/>
            <person name="Lian Z.H."/>
            <person name="Huang L.Y."/>
            <person name="Li J.T."/>
            <person name="Huang L.N."/>
            <person name="Li W.J."/>
            <person name="Jiang H.C."/>
            <person name="Dong H.L."/>
            <person name="Shu W.S."/>
        </authorList>
    </citation>
    <scope>NUCLEOTIDE SEQUENCE [LARGE SCALE GENOMIC DNA]</scope>
    <source>
        <strain evidence="13">AP2</strain>
    </source>
</reference>
<evidence type="ECO:0000256" key="9">
    <source>
        <dbReference type="ARBA" id="ARBA00023049"/>
    </source>
</evidence>
<gene>
    <name evidence="13" type="primary">rseP</name>
    <name evidence="13" type="ORF">EVJ46_01635</name>
</gene>
<feature type="transmembrane region" description="Helical" evidence="11">
    <location>
        <begin position="107"/>
        <end position="129"/>
    </location>
</feature>
<keyword evidence="8 11" id="KW-1133">Transmembrane helix</keyword>
<dbReference type="PANTHER" id="PTHR42837">
    <property type="entry name" value="REGULATOR OF SIGMA-E PROTEASE RSEP"/>
    <property type="match status" value="1"/>
</dbReference>
<dbReference type="InterPro" id="IPR008915">
    <property type="entry name" value="Peptidase_M50"/>
</dbReference>
<evidence type="ECO:0000256" key="11">
    <source>
        <dbReference type="RuleBase" id="RU362031"/>
    </source>
</evidence>
<evidence type="ECO:0000256" key="7">
    <source>
        <dbReference type="ARBA" id="ARBA00022833"/>
    </source>
</evidence>
<keyword evidence="10 11" id="KW-0472">Membrane</keyword>
<dbReference type="AlphaFoldDB" id="A0A519BI82"/>
<evidence type="ECO:0000256" key="2">
    <source>
        <dbReference type="ARBA" id="ARBA00004141"/>
    </source>
</evidence>
<feature type="transmembrane region" description="Helical" evidence="11">
    <location>
        <begin position="12"/>
        <end position="31"/>
    </location>
</feature>
<evidence type="ECO:0000313" key="14">
    <source>
        <dbReference type="Proteomes" id="UP000316562"/>
    </source>
</evidence>
<evidence type="ECO:0000259" key="12">
    <source>
        <dbReference type="PROSITE" id="PS50106"/>
    </source>
</evidence>
<protein>
    <recommendedName>
        <fullName evidence="11">Zinc metalloprotease</fullName>
        <ecNumber evidence="11">3.4.24.-</ecNumber>
    </recommendedName>
</protein>
<dbReference type="SUPFAM" id="SSF50156">
    <property type="entry name" value="PDZ domain-like"/>
    <property type="match status" value="1"/>
</dbReference>
<evidence type="ECO:0000313" key="13">
    <source>
        <dbReference type="EMBL" id="RZD16964.1"/>
    </source>
</evidence>
<keyword evidence="7 11" id="KW-0862">Zinc</keyword>